<evidence type="ECO:0000313" key="1">
    <source>
        <dbReference type="EMBL" id="MFB9836338.1"/>
    </source>
</evidence>
<accession>A0ABV5YMR3</accession>
<reference evidence="1 2" key="1">
    <citation type="submission" date="2024-09" db="EMBL/GenBank/DDBJ databases">
        <authorList>
            <person name="Sun Q."/>
            <person name="Mori K."/>
        </authorList>
    </citation>
    <scope>NUCLEOTIDE SEQUENCE [LARGE SCALE GENOMIC DNA]</scope>
    <source>
        <strain evidence="1 2">TBRC 0563</strain>
    </source>
</reference>
<name>A0ABV5YMR3_9ACTN</name>
<dbReference type="EMBL" id="JBHLZP010000268">
    <property type="protein sequence ID" value="MFB9836338.1"/>
    <property type="molecule type" value="Genomic_DNA"/>
</dbReference>
<sequence length="692" mass="75088">MSGYETAATSWERAGRGYLAVGDMLADAVDRLYDRLVAAGQCFGSDGFVGRPAYNGAGESVGFRVARDDLLARLVLVVNLVRAAGHGQIVTGVNYQDAENASATIVAGDIQRAQDTLAKVAKDDVYQLKALPDNLIRPIPTPGPVRTALGLLEMFGLQCEWADGHSDKVAEIHDALRDVSDALDTASTALTHHTSTVVTVNSGETTDAFTKNRNTGQPGTPDWLTRRSRALGGEVETWARDLPADQRVAVEDVLAPDGIKRLNDGLHSDDPQIRAEAAAREQAAKEALGPFKVDGDTTVYAHPADDHVTELAAGKDVTVESAWSGSLNRGPDHVGPAEVVFNTRNAVDVSDLVGRHQVITWSDTRAHVLAVQNFPPEERIGTREPERRIFLTDLPARDAPPRAVRHLKALSTDLSEGPPSRPSFGLPDDYWEFRDKIAVKVASGELYKVNPADALKAPLIRPLEGVHDFGISGGSVAEFLRAHGLEAEALDTLTGNYRGSGRVLRSVTPLDDGIARSIANESLTPVIYPTGDTWINPKGEVHLRIPDGERLGDGPSWRIAVPDPERIPSMPGRLGDDGIRRFDATDDVSRYGHAHLGPEHFSDISFDDLSIVSNYQRTSWPYNTVLRIEGNGGTRADLNEWWDGIAPGAPLALFDHPMNVHYHSIIFSDDPKLGPLRRDLLASESPGERLQY</sequence>
<gene>
    <name evidence="1" type="ORF">ACFFNX_29615</name>
</gene>
<proteinExistence type="predicted"/>
<comment type="caution">
    <text evidence="1">The sequence shown here is derived from an EMBL/GenBank/DDBJ whole genome shotgun (WGS) entry which is preliminary data.</text>
</comment>
<organism evidence="1 2">
    <name type="scientific">Actinoallomurus acaciae</name>
    <dbReference type="NCBI Taxonomy" id="502577"/>
    <lineage>
        <taxon>Bacteria</taxon>
        <taxon>Bacillati</taxon>
        <taxon>Actinomycetota</taxon>
        <taxon>Actinomycetes</taxon>
        <taxon>Streptosporangiales</taxon>
        <taxon>Thermomonosporaceae</taxon>
        <taxon>Actinoallomurus</taxon>
    </lineage>
</organism>
<keyword evidence="2" id="KW-1185">Reference proteome</keyword>
<protein>
    <submittedName>
        <fullName evidence="1">Uncharacterized protein</fullName>
    </submittedName>
</protein>
<dbReference type="RefSeq" id="WP_378209098.1">
    <property type="nucleotide sequence ID" value="NZ_JBHLZP010000268.1"/>
</dbReference>
<evidence type="ECO:0000313" key="2">
    <source>
        <dbReference type="Proteomes" id="UP001589627"/>
    </source>
</evidence>
<dbReference type="Proteomes" id="UP001589627">
    <property type="component" value="Unassembled WGS sequence"/>
</dbReference>